<dbReference type="RefSeq" id="WP_029143133.1">
    <property type="nucleotide sequence ID" value="NZ_ALAS01000234.1"/>
</dbReference>
<evidence type="ECO:0000256" key="2">
    <source>
        <dbReference type="ARBA" id="ARBA00010072"/>
    </source>
</evidence>
<dbReference type="InterPro" id="IPR010065">
    <property type="entry name" value="AA_ABC_transptr_permease_3TM"/>
</dbReference>
<name>A0A8B4BYR2_HEYCO</name>
<keyword evidence="5 9" id="KW-0812">Transmembrane</keyword>
<keyword evidence="6" id="KW-0029">Amino-acid transport</keyword>
<dbReference type="KEGG" id="bcoa:BF29_2215"/>
<dbReference type="GO" id="GO:0006865">
    <property type="term" value="P:amino acid transport"/>
    <property type="evidence" value="ECO:0007669"/>
    <property type="project" value="UniProtKB-KW"/>
</dbReference>
<dbReference type="InterPro" id="IPR035906">
    <property type="entry name" value="MetI-like_sf"/>
</dbReference>
<dbReference type="GeneID" id="29814521"/>
<dbReference type="PANTHER" id="PTHR30614">
    <property type="entry name" value="MEMBRANE COMPONENT OF AMINO ACID ABC TRANSPORTER"/>
    <property type="match status" value="1"/>
</dbReference>
<dbReference type="SUPFAM" id="SSF161098">
    <property type="entry name" value="MetI-like"/>
    <property type="match status" value="1"/>
</dbReference>
<evidence type="ECO:0000256" key="8">
    <source>
        <dbReference type="ARBA" id="ARBA00023136"/>
    </source>
</evidence>
<sequence>MDWTVVQNSLPMFEKGFWLTLRLSFFGIIGAGVLGLICSFIQYFKVPVLRKLVSAYVELSRNTPLLIQLGLAE</sequence>
<evidence type="ECO:0000313" key="10">
    <source>
        <dbReference type="EMBL" id="SHG02316.1"/>
    </source>
</evidence>
<feature type="transmembrane region" description="Helical" evidence="9">
    <location>
        <begin position="20"/>
        <end position="44"/>
    </location>
</feature>
<dbReference type="InterPro" id="IPR043429">
    <property type="entry name" value="ArtM/GltK/GlnP/TcyL/YhdX-like"/>
</dbReference>
<evidence type="ECO:0000256" key="9">
    <source>
        <dbReference type="SAM" id="Phobius"/>
    </source>
</evidence>
<dbReference type="NCBIfam" id="TIGR01726">
    <property type="entry name" value="HEQRo_perm_3TM"/>
    <property type="match status" value="1"/>
</dbReference>
<evidence type="ECO:0000256" key="3">
    <source>
        <dbReference type="ARBA" id="ARBA00022448"/>
    </source>
</evidence>
<evidence type="ECO:0000256" key="1">
    <source>
        <dbReference type="ARBA" id="ARBA00004651"/>
    </source>
</evidence>
<keyword evidence="3" id="KW-0813">Transport</keyword>
<evidence type="ECO:0000256" key="7">
    <source>
        <dbReference type="ARBA" id="ARBA00022989"/>
    </source>
</evidence>
<keyword evidence="4" id="KW-1003">Cell membrane</keyword>
<evidence type="ECO:0000256" key="5">
    <source>
        <dbReference type="ARBA" id="ARBA00022692"/>
    </source>
</evidence>
<evidence type="ECO:0000313" key="11">
    <source>
        <dbReference type="Proteomes" id="UP000184029"/>
    </source>
</evidence>
<proteinExistence type="inferred from homology"/>
<dbReference type="GO" id="GO:0043190">
    <property type="term" value="C:ATP-binding cassette (ABC) transporter complex"/>
    <property type="evidence" value="ECO:0007669"/>
    <property type="project" value="InterPro"/>
</dbReference>
<dbReference type="PANTHER" id="PTHR30614:SF37">
    <property type="entry name" value="AMINO-ACID ABC TRANSPORTER PERMEASE PROTEIN YHDX-RELATED"/>
    <property type="match status" value="1"/>
</dbReference>
<evidence type="ECO:0000256" key="4">
    <source>
        <dbReference type="ARBA" id="ARBA00022475"/>
    </source>
</evidence>
<keyword evidence="8 9" id="KW-0472">Membrane</keyword>
<dbReference type="EMBL" id="FQUB01000122">
    <property type="protein sequence ID" value="SHG02316.1"/>
    <property type="molecule type" value="Genomic_DNA"/>
</dbReference>
<evidence type="ECO:0000256" key="6">
    <source>
        <dbReference type="ARBA" id="ARBA00022970"/>
    </source>
</evidence>
<keyword evidence="7 9" id="KW-1133">Transmembrane helix</keyword>
<reference evidence="10 11" key="1">
    <citation type="submission" date="2016-11" db="EMBL/GenBank/DDBJ databases">
        <authorList>
            <person name="Varghese N."/>
            <person name="Submissions S."/>
        </authorList>
    </citation>
    <scope>NUCLEOTIDE SEQUENCE [LARGE SCALE GENOMIC DNA]</scope>
    <source>
        <strain evidence="10 11">DSM 1</strain>
    </source>
</reference>
<organism evidence="10 11">
    <name type="scientific">Heyndrickxia coagulans DSM 1 = ATCC 7050</name>
    <dbReference type="NCBI Taxonomy" id="1121088"/>
    <lineage>
        <taxon>Bacteria</taxon>
        <taxon>Bacillati</taxon>
        <taxon>Bacillota</taxon>
        <taxon>Bacilli</taxon>
        <taxon>Bacillales</taxon>
        <taxon>Bacillaceae</taxon>
        <taxon>Heyndrickxia</taxon>
    </lineage>
</organism>
<accession>A0A8B4BYR2</accession>
<dbReference type="GO" id="GO:0022857">
    <property type="term" value="F:transmembrane transporter activity"/>
    <property type="evidence" value="ECO:0007669"/>
    <property type="project" value="InterPro"/>
</dbReference>
<comment type="caution">
    <text evidence="10">The sequence shown here is derived from an EMBL/GenBank/DDBJ whole genome shotgun (WGS) entry which is preliminary data.</text>
</comment>
<dbReference type="Proteomes" id="UP000184029">
    <property type="component" value="Unassembled WGS sequence"/>
</dbReference>
<comment type="similarity">
    <text evidence="2">Belongs to the binding-protein-dependent transport system permease family. HisMQ subfamily.</text>
</comment>
<dbReference type="Gene3D" id="1.10.3720.10">
    <property type="entry name" value="MetI-like"/>
    <property type="match status" value="1"/>
</dbReference>
<protein>
    <submittedName>
        <fullName evidence="10">Polar amino acid transport system permease protein</fullName>
    </submittedName>
</protein>
<comment type="subcellular location">
    <subcellularLocation>
        <location evidence="1">Cell membrane</location>
        <topology evidence="1">Multi-pass membrane protein</topology>
    </subcellularLocation>
</comment>
<gene>
    <name evidence="10" type="ORF">SAMN02745208_03075</name>
</gene>
<dbReference type="AlphaFoldDB" id="A0A8B4BYR2"/>